<comment type="caution">
    <text evidence="5">The sequence shown here is derived from an EMBL/GenBank/DDBJ whole genome shotgun (WGS) entry which is preliminary data.</text>
</comment>
<gene>
    <name evidence="5" type="ORF">HW115_02675</name>
</gene>
<dbReference type="GO" id="GO:0003677">
    <property type="term" value="F:DNA binding"/>
    <property type="evidence" value="ECO:0007669"/>
    <property type="project" value="UniProtKB-KW"/>
</dbReference>
<keyword evidence="6" id="KW-1185">Reference proteome</keyword>
<evidence type="ECO:0000256" key="1">
    <source>
        <dbReference type="ARBA" id="ARBA00023015"/>
    </source>
</evidence>
<dbReference type="EMBL" id="JACBAZ010000001">
    <property type="protein sequence ID" value="NWK54499.1"/>
    <property type="molecule type" value="Genomic_DNA"/>
</dbReference>
<keyword evidence="1" id="KW-0805">Transcription regulation</keyword>
<organism evidence="5 6">
    <name type="scientific">Oceaniferula marina</name>
    <dbReference type="NCBI Taxonomy" id="2748318"/>
    <lineage>
        <taxon>Bacteria</taxon>
        <taxon>Pseudomonadati</taxon>
        <taxon>Verrucomicrobiota</taxon>
        <taxon>Verrucomicrobiia</taxon>
        <taxon>Verrucomicrobiales</taxon>
        <taxon>Verrucomicrobiaceae</taxon>
        <taxon>Oceaniferula</taxon>
    </lineage>
</organism>
<evidence type="ECO:0000313" key="6">
    <source>
        <dbReference type="Proteomes" id="UP000557872"/>
    </source>
</evidence>
<dbReference type="InterPro" id="IPR011991">
    <property type="entry name" value="ArsR-like_HTH"/>
</dbReference>
<dbReference type="Gene3D" id="1.10.10.10">
    <property type="entry name" value="Winged helix-like DNA-binding domain superfamily/Winged helix DNA-binding domain"/>
    <property type="match status" value="1"/>
</dbReference>
<dbReference type="AlphaFoldDB" id="A0A851GBF1"/>
<evidence type="ECO:0000256" key="2">
    <source>
        <dbReference type="ARBA" id="ARBA00023125"/>
    </source>
</evidence>
<protein>
    <submittedName>
        <fullName evidence="5">Helix-turn-helix transcriptional regulator</fullName>
    </submittedName>
</protein>
<name>A0A851GBF1_9BACT</name>
<dbReference type="RefSeq" id="WP_178931024.1">
    <property type="nucleotide sequence ID" value="NZ_JACBAZ010000001.1"/>
</dbReference>
<dbReference type="SUPFAM" id="SSF46785">
    <property type="entry name" value="Winged helix' DNA-binding domain"/>
    <property type="match status" value="1"/>
</dbReference>
<evidence type="ECO:0000259" key="4">
    <source>
        <dbReference type="PROSITE" id="PS50987"/>
    </source>
</evidence>
<dbReference type="Proteomes" id="UP000557872">
    <property type="component" value="Unassembled WGS sequence"/>
</dbReference>
<dbReference type="Pfam" id="PF12840">
    <property type="entry name" value="HTH_20"/>
    <property type="match status" value="1"/>
</dbReference>
<reference evidence="5 6" key="1">
    <citation type="submission" date="2020-07" db="EMBL/GenBank/DDBJ databases">
        <title>Roseicoccus Jingziensis gen. nov., sp. nov., isolated from coastal seawater.</title>
        <authorList>
            <person name="Feng X."/>
        </authorList>
    </citation>
    <scope>NUCLEOTIDE SEQUENCE [LARGE SCALE GENOMIC DNA]</scope>
    <source>
        <strain evidence="5 6">N1E253</strain>
    </source>
</reference>
<dbReference type="InterPro" id="IPR036390">
    <property type="entry name" value="WH_DNA-bd_sf"/>
</dbReference>
<dbReference type="PROSITE" id="PS50987">
    <property type="entry name" value="HTH_ARSR_2"/>
    <property type="match status" value="1"/>
</dbReference>
<dbReference type="GO" id="GO:0003700">
    <property type="term" value="F:DNA-binding transcription factor activity"/>
    <property type="evidence" value="ECO:0007669"/>
    <property type="project" value="InterPro"/>
</dbReference>
<keyword evidence="3" id="KW-0804">Transcription</keyword>
<dbReference type="NCBIfam" id="NF033788">
    <property type="entry name" value="HTH_metalloreg"/>
    <property type="match status" value="1"/>
</dbReference>
<accession>A0A851GBF1</accession>
<evidence type="ECO:0000313" key="5">
    <source>
        <dbReference type="EMBL" id="NWK54499.1"/>
    </source>
</evidence>
<dbReference type="PANTHER" id="PTHR43132">
    <property type="entry name" value="ARSENICAL RESISTANCE OPERON REPRESSOR ARSR-RELATED"/>
    <property type="match status" value="1"/>
</dbReference>
<dbReference type="PANTHER" id="PTHR43132:SF2">
    <property type="entry name" value="ARSENICAL RESISTANCE OPERON REPRESSOR ARSR-RELATED"/>
    <property type="match status" value="1"/>
</dbReference>
<proteinExistence type="predicted"/>
<dbReference type="InterPro" id="IPR001845">
    <property type="entry name" value="HTH_ArsR_DNA-bd_dom"/>
</dbReference>
<keyword evidence="2" id="KW-0238">DNA-binding</keyword>
<dbReference type="SMART" id="SM00418">
    <property type="entry name" value="HTH_ARSR"/>
    <property type="match status" value="1"/>
</dbReference>
<feature type="domain" description="HTH arsR-type" evidence="4">
    <location>
        <begin position="1"/>
        <end position="95"/>
    </location>
</feature>
<dbReference type="CDD" id="cd00090">
    <property type="entry name" value="HTH_ARSR"/>
    <property type="match status" value="1"/>
</dbReference>
<sequence>MQLEQVAKAFKELGHPTRLAIFKRVVKAGRQGMPVGEIQQQLQVPGSTLSHHIAGLVSATLVSQRREGRTLYCVAAYDQLESVIHYLQDECCSDEPTTTEAP</sequence>
<dbReference type="InterPro" id="IPR051011">
    <property type="entry name" value="Metal_resp_trans_reg"/>
</dbReference>
<dbReference type="InterPro" id="IPR036388">
    <property type="entry name" value="WH-like_DNA-bd_sf"/>
</dbReference>
<evidence type="ECO:0000256" key="3">
    <source>
        <dbReference type="ARBA" id="ARBA00023163"/>
    </source>
</evidence>